<organism evidence="1">
    <name type="scientific">uncultured Rubrobacteraceae bacterium</name>
    <dbReference type="NCBI Taxonomy" id="349277"/>
    <lineage>
        <taxon>Bacteria</taxon>
        <taxon>Bacillati</taxon>
        <taxon>Actinomycetota</taxon>
        <taxon>Rubrobacteria</taxon>
        <taxon>Rubrobacterales</taxon>
        <taxon>Rubrobacteraceae</taxon>
        <taxon>environmental samples</taxon>
    </lineage>
</organism>
<protein>
    <submittedName>
        <fullName evidence="1">Uncharacterized protein</fullName>
    </submittedName>
</protein>
<sequence>MYSLSGDSTLPSAACQHVPAFGFHFQHASASPRFQQVSFSRFGLTLPRTTNRYQRQSGTTLMARLREELLKC</sequence>
<proteinExistence type="predicted"/>
<evidence type="ECO:0000313" key="1">
    <source>
        <dbReference type="EMBL" id="CAA9443239.1"/>
    </source>
</evidence>
<gene>
    <name evidence="1" type="ORF">AVDCRST_MAG58-154</name>
</gene>
<accession>A0A6J4QFA3</accession>
<dbReference type="AlphaFoldDB" id="A0A6J4QFA3"/>
<reference evidence="1" key="1">
    <citation type="submission" date="2020-02" db="EMBL/GenBank/DDBJ databases">
        <authorList>
            <person name="Meier V. D."/>
        </authorList>
    </citation>
    <scope>NUCLEOTIDE SEQUENCE</scope>
    <source>
        <strain evidence="1">AVDCRST_MAG58</strain>
    </source>
</reference>
<dbReference type="EMBL" id="CADCVF010000003">
    <property type="protein sequence ID" value="CAA9443239.1"/>
    <property type="molecule type" value="Genomic_DNA"/>
</dbReference>
<name>A0A6J4QFA3_9ACTN</name>